<reference evidence="2" key="1">
    <citation type="submission" date="2017-11" db="EMBL/GenBank/DDBJ databases">
        <authorList>
            <person name="Zhu W."/>
        </authorList>
    </citation>
    <scope>NUCLEOTIDE SEQUENCE [LARGE SCALE GENOMIC DNA]</scope>
    <source>
        <strain evidence="2">160</strain>
    </source>
</reference>
<protein>
    <submittedName>
        <fullName evidence="1">DUF2292 domain-containing protein</fullName>
    </submittedName>
</protein>
<gene>
    <name evidence="1" type="ORF">CUC15_06575</name>
</gene>
<name>A0A345PM84_9BACI</name>
<dbReference type="Pfam" id="PF10055">
    <property type="entry name" value="DUF2292"/>
    <property type="match status" value="1"/>
</dbReference>
<dbReference type="OrthoDB" id="2382414at2"/>
<proteinExistence type="predicted"/>
<dbReference type="Proteomes" id="UP000253908">
    <property type="component" value="Chromosome"/>
</dbReference>
<dbReference type="InterPro" id="IPR018743">
    <property type="entry name" value="DUF2292"/>
</dbReference>
<dbReference type="AlphaFoldDB" id="A0A345PM84"/>
<dbReference type="EMBL" id="CP024848">
    <property type="protein sequence ID" value="AXI11114.1"/>
    <property type="molecule type" value="Genomic_DNA"/>
</dbReference>
<accession>A0A345PM84</accession>
<evidence type="ECO:0000313" key="1">
    <source>
        <dbReference type="EMBL" id="AXI11114.1"/>
    </source>
</evidence>
<dbReference type="KEGG" id="ocn:CUC15_06575"/>
<evidence type="ECO:0000313" key="2">
    <source>
        <dbReference type="Proteomes" id="UP000253908"/>
    </source>
</evidence>
<organism evidence="1 2">
    <name type="scientific">Oceanobacillus zhaokaii</name>
    <dbReference type="NCBI Taxonomy" id="2052660"/>
    <lineage>
        <taxon>Bacteria</taxon>
        <taxon>Bacillati</taxon>
        <taxon>Bacillota</taxon>
        <taxon>Bacilli</taxon>
        <taxon>Bacillales</taxon>
        <taxon>Bacillaceae</taxon>
        <taxon>Oceanobacillus</taxon>
    </lineage>
</organism>
<sequence length="53" mass="6061">MDNKKIEDIVLAIRNLEYGSLVITVHEGEITQVETTEKKRYAVQGKKTKKINS</sequence>
<keyword evidence="2" id="KW-1185">Reference proteome</keyword>